<gene>
    <name evidence="3" type="ORF">D5S18_29885</name>
</gene>
<dbReference type="RefSeq" id="WP_120044434.1">
    <property type="nucleotide sequence ID" value="NZ_QZFU01000041.1"/>
</dbReference>
<dbReference type="Gene3D" id="3.40.605.10">
    <property type="entry name" value="Aldehyde Dehydrogenase, Chain A, domain 1"/>
    <property type="match status" value="1"/>
</dbReference>
<dbReference type="SUPFAM" id="SSF53720">
    <property type="entry name" value="ALDH-like"/>
    <property type="match status" value="1"/>
</dbReference>
<keyword evidence="4" id="KW-1185">Reference proteome</keyword>
<dbReference type="InterPro" id="IPR015590">
    <property type="entry name" value="Aldehyde_DH_dom"/>
</dbReference>
<evidence type="ECO:0000259" key="2">
    <source>
        <dbReference type="Pfam" id="PF00171"/>
    </source>
</evidence>
<dbReference type="Gene3D" id="3.40.309.10">
    <property type="entry name" value="Aldehyde Dehydrogenase, Chain A, domain 2"/>
    <property type="match status" value="1"/>
</dbReference>
<reference evidence="3 4" key="1">
    <citation type="submission" date="2018-09" db="EMBL/GenBank/DDBJ databases">
        <title>YIM PH21274 draft genome.</title>
        <authorList>
            <person name="Miao C."/>
        </authorList>
    </citation>
    <scope>NUCLEOTIDE SEQUENCE [LARGE SCALE GENOMIC DNA]</scope>
    <source>
        <strain evidence="3 4">YIM PH 21724</strain>
    </source>
</reference>
<keyword evidence="1" id="KW-0560">Oxidoreductase</keyword>
<dbReference type="EMBL" id="QZFU01000041">
    <property type="protein sequence ID" value="RJO70067.1"/>
    <property type="molecule type" value="Genomic_DNA"/>
</dbReference>
<feature type="domain" description="Aldehyde dehydrogenase" evidence="2">
    <location>
        <begin position="49"/>
        <end position="378"/>
    </location>
</feature>
<dbReference type="OrthoDB" id="229416at2"/>
<sequence>MPAVSAPPRRLDALGAGGAFRSRRVEEITDVTGRIIAELSLVPWVYAQRAIKALRLSEAPTPQRRRELLAEAGRLFTDGTVDGMSAHVFHRTVAAVSGMPITAVRAATRSVGEFAALAMESADKARPVGAVADWRDPRTADGCAVWTRRGEVLVVQAPANTPAVHAAWLEALALGYRVAVRPSRREPFTPHRLVAALRQAGFANDQVMLLPTDHPTADQLIAEADVAIAFGGDQVVRKYGSDTLVLPQGPGRSKILLTAGVRPNLDTIAESVAGQAGTGCINATAVFVDGDPESVARELARRFAALPSLPPGDERACLPVTDLAAAKRIDEYLRAKAGAARALHGDTIVHDLGDGSAVLRPAVFLLDRADAPQTRIELGFPCVWVAPWSPADGVAPLRDTLSLNAVTEDRDLIATLIADPTISKVFVGDHPTTWNRPDLPHEGYLGEFLMHSKAVIVG</sequence>
<dbReference type="InterPro" id="IPR016161">
    <property type="entry name" value="Ald_DH/histidinol_DH"/>
</dbReference>
<dbReference type="InterPro" id="IPR016163">
    <property type="entry name" value="Ald_DH_C"/>
</dbReference>
<evidence type="ECO:0000256" key="1">
    <source>
        <dbReference type="ARBA" id="ARBA00023002"/>
    </source>
</evidence>
<protein>
    <submittedName>
        <fullName evidence="3">Aldehyde dehydrogenase family protein</fullName>
    </submittedName>
</protein>
<comment type="caution">
    <text evidence="3">The sequence shown here is derived from an EMBL/GenBank/DDBJ whole genome shotgun (WGS) entry which is preliminary data.</text>
</comment>
<evidence type="ECO:0000313" key="4">
    <source>
        <dbReference type="Proteomes" id="UP000266677"/>
    </source>
</evidence>
<dbReference type="Proteomes" id="UP000266677">
    <property type="component" value="Unassembled WGS sequence"/>
</dbReference>
<organism evidence="3 4">
    <name type="scientific">Nocardia panacis</name>
    <dbReference type="NCBI Taxonomy" id="2340916"/>
    <lineage>
        <taxon>Bacteria</taxon>
        <taxon>Bacillati</taxon>
        <taxon>Actinomycetota</taxon>
        <taxon>Actinomycetes</taxon>
        <taxon>Mycobacteriales</taxon>
        <taxon>Nocardiaceae</taxon>
        <taxon>Nocardia</taxon>
    </lineage>
</organism>
<dbReference type="InterPro" id="IPR016162">
    <property type="entry name" value="Ald_DH_N"/>
</dbReference>
<dbReference type="AlphaFoldDB" id="A0A3A4K1R5"/>
<proteinExistence type="predicted"/>
<evidence type="ECO:0000313" key="3">
    <source>
        <dbReference type="EMBL" id="RJO70067.1"/>
    </source>
</evidence>
<name>A0A3A4K1R5_9NOCA</name>
<accession>A0A3A4K1R5</accession>
<dbReference type="Pfam" id="PF00171">
    <property type="entry name" value="Aldedh"/>
    <property type="match status" value="1"/>
</dbReference>
<dbReference type="GO" id="GO:0016620">
    <property type="term" value="F:oxidoreductase activity, acting on the aldehyde or oxo group of donors, NAD or NADP as acceptor"/>
    <property type="evidence" value="ECO:0007669"/>
    <property type="project" value="InterPro"/>
</dbReference>